<dbReference type="AlphaFoldDB" id="A0A7I9Y279"/>
<dbReference type="Proteomes" id="UP000465361">
    <property type="component" value="Unassembled WGS sequence"/>
</dbReference>
<feature type="domain" description="DUF5642" evidence="1">
    <location>
        <begin position="40"/>
        <end position="228"/>
    </location>
</feature>
<proteinExistence type="predicted"/>
<evidence type="ECO:0000313" key="2">
    <source>
        <dbReference type="EMBL" id="GFG76179.1"/>
    </source>
</evidence>
<evidence type="ECO:0000313" key="3">
    <source>
        <dbReference type="Proteomes" id="UP000465361"/>
    </source>
</evidence>
<dbReference type="InterPro" id="IPR041313">
    <property type="entry name" value="DUF5642"/>
</dbReference>
<keyword evidence="3" id="KW-1185">Reference proteome</keyword>
<evidence type="ECO:0000259" key="1">
    <source>
        <dbReference type="Pfam" id="PF18702"/>
    </source>
</evidence>
<accession>A0A7I9Y279</accession>
<comment type="caution">
    <text evidence="2">The sequence shown here is derived from an EMBL/GenBank/DDBJ whole genome shotgun (WGS) entry which is preliminary data.</text>
</comment>
<dbReference type="EMBL" id="BLKW01000004">
    <property type="protein sequence ID" value="GFG76179.1"/>
    <property type="molecule type" value="Genomic_DNA"/>
</dbReference>
<dbReference type="Pfam" id="PF18702">
    <property type="entry name" value="DUF5642"/>
    <property type="match status" value="1"/>
</dbReference>
<organism evidence="2 3">
    <name type="scientific">Mycobacterium botniense</name>
    <dbReference type="NCBI Taxonomy" id="84962"/>
    <lineage>
        <taxon>Bacteria</taxon>
        <taxon>Bacillati</taxon>
        <taxon>Actinomycetota</taxon>
        <taxon>Actinomycetes</taxon>
        <taxon>Mycobacteriales</taxon>
        <taxon>Mycobacteriaceae</taxon>
        <taxon>Mycobacterium</taxon>
    </lineage>
</organism>
<gene>
    <name evidence="2" type="ORF">MBOT_35440</name>
</gene>
<dbReference type="PROSITE" id="PS51257">
    <property type="entry name" value="PROKAR_LIPOPROTEIN"/>
    <property type="match status" value="1"/>
</dbReference>
<protein>
    <recommendedName>
        <fullName evidence="1">DUF5642 domain-containing protein</fullName>
    </recommendedName>
</protein>
<reference evidence="2 3" key="1">
    <citation type="journal article" date="2019" name="Emerg. Microbes Infect.">
        <title>Comprehensive subspecies identification of 175 nontuberculous mycobacteria species based on 7547 genomic profiles.</title>
        <authorList>
            <person name="Matsumoto Y."/>
            <person name="Kinjo T."/>
            <person name="Motooka D."/>
            <person name="Nabeya D."/>
            <person name="Jung N."/>
            <person name="Uechi K."/>
            <person name="Horii T."/>
            <person name="Iida T."/>
            <person name="Fujita J."/>
            <person name="Nakamura S."/>
        </authorList>
    </citation>
    <scope>NUCLEOTIDE SEQUENCE [LARGE SCALE GENOMIC DNA]</scope>
    <source>
        <strain evidence="2 3">JCM 17322</strain>
    </source>
</reference>
<name>A0A7I9Y279_9MYCO</name>
<sequence>MTRERVGYIAGVQVHKTVVGVMCAGWLAACSTSHSAHPPDIAKLFTVKSTFGPEYRVTTKGPSGIDPNMAGPQKLPPGVKFDPPGCADYAASRRLPLGLQGKMAVLAADGNGNRFYSIAVLANEAVPFNGIPDNCKHVTFDAGKISGVIDAVDAPRINGAQTVGTHRQIQANAAGKSVSREVYNYAAYLGDLVVMVSVNPVAARDQPPPVIDVERARRLLTDSVSAIRG</sequence>